<dbReference type="GO" id="GO:0000256">
    <property type="term" value="P:allantoin catabolic process"/>
    <property type="evidence" value="ECO:0007669"/>
    <property type="project" value="UniProtKB-UniRule"/>
</dbReference>
<keyword evidence="2" id="KW-0659">Purine metabolism</keyword>
<protein>
    <recommendedName>
        <fullName evidence="2">Probable allantoicase</fullName>
        <ecNumber evidence="2">3.5.3.4</ecNumber>
    </recommendedName>
    <alternativeName>
        <fullName evidence="2">Allantoate amidinohydrolase</fullName>
    </alternativeName>
</protein>
<dbReference type="SUPFAM" id="SSF49785">
    <property type="entry name" value="Galactose-binding domain-like"/>
    <property type="match status" value="2"/>
</dbReference>
<evidence type="ECO:0000313" key="4">
    <source>
        <dbReference type="EMBL" id="RNG18126.1"/>
    </source>
</evidence>
<keyword evidence="5" id="KW-1185">Reference proteome</keyword>
<evidence type="ECO:0000259" key="3">
    <source>
        <dbReference type="Pfam" id="PF03561"/>
    </source>
</evidence>
<dbReference type="EMBL" id="RIBZ01000319">
    <property type="protein sequence ID" value="RNG18126.1"/>
    <property type="molecule type" value="Genomic_DNA"/>
</dbReference>
<dbReference type="GO" id="GO:0006144">
    <property type="term" value="P:purine nucleobase metabolic process"/>
    <property type="evidence" value="ECO:0007669"/>
    <property type="project" value="UniProtKB-KW"/>
</dbReference>
<dbReference type="AlphaFoldDB" id="A0A3M8VKN3"/>
<name>A0A3M8VKN3_9ACTN</name>
<dbReference type="Proteomes" id="UP000275401">
    <property type="component" value="Unassembled WGS sequence"/>
</dbReference>
<dbReference type="RefSeq" id="WP_123104150.1">
    <property type="nucleotide sequence ID" value="NZ_RIBZ01000319.1"/>
</dbReference>
<gene>
    <name evidence="2" type="primary">alc</name>
    <name evidence="4" type="ORF">EEJ42_27885</name>
</gene>
<dbReference type="PANTHER" id="PTHR12045:SF3">
    <property type="entry name" value="INACTIVE ALLANTOICASE-RELATED"/>
    <property type="match status" value="1"/>
</dbReference>
<comment type="catalytic activity">
    <reaction evidence="2">
        <text>allantoate + H2O = (S)-ureidoglycolate + urea</text>
        <dbReference type="Rhea" id="RHEA:11016"/>
        <dbReference type="ChEBI" id="CHEBI:15377"/>
        <dbReference type="ChEBI" id="CHEBI:16199"/>
        <dbReference type="ChEBI" id="CHEBI:17536"/>
        <dbReference type="ChEBI" id="CHEBI:57296"/>
        <dbReference type="EC" id="3.5.3.4"/>
    </reaction>
</comment>
<dbReference type="Pfam" id="PF03561">
    <property type="entry name" value="Allantoicase"/>
    <property type="match status" value="2"/>
</dbReference>
<dbReference type="InterPro" id="IPR015908">
    <property type="entry name" value="Allantoicase_dom"/>
</dbReference>
<feature type="domain" description="Allantoicase" evidence="3">
    <location>
        <begin position="189"/>
        <end position="325"/>
    </location>
</feature>
<evidence type="ECO:0000256" key="1">
    <source>
        <dbReference type="ARBA" id="ARBA00009242"/>
    </source>
</evidence>
<dbReference type="InterPro" id="IPR005164">
    <property type="entry name" value="Allantoicase"/>
</dbReference>
<dbReference type="EC" id="3.5.3.4" evidence="2"/>
<dbReference type="GO" id="GO:0004037">
    <property type="term" value="F:allantoicase activity"/>
    <property type="evidence" value="ECO:0007669"/>
    <property type="project" value="UniProtKB-UniRule"/>
</dbReference>
<dbReference type="PANTHER" id="PTHR12045">
    <property type="entry name" value="ALLANTOICASE"/>
    <property type="match status" value="1"/>
</dbReference>
<accession>A0A3M8VKN3</accession>
<feature type="domain" description="Allantoicase" evidence="3">
    <location>
        <begin position="16"/>
        <end position="169"/>
    </location>
</feature>
<evidence type="ECO:0000256" key="2">
    <source>
        <dbReference type="HAMAP-Rule" id="MF_00813"/>
    </source>
</evidence>
<keyword evidence="2 4" id="KW-0378">Hydrolase</keyword>
<dbReference type="HAMAP" id="MF_00813">
    <property type="entry name" value="Allantoicase"/>
    <property type="match status" value="1"/>
</dbReference>
<organism evidence="4 5">
    <name type="scientific">Streptomyces botrytidirepellens</name>
    <dbReference type="NCBI Taxonomy" id="2486417"/>
    <lineage>
        <taxon>Bacteria</taxon>
        <taxon>Bacillati</taxon>
        <taxon>Actinomycetota</taxon>
        <taxon>Actinomycetes</taxon>
        <taxon>Kitasatosporales</taxon>
        <taxon>Streptomycetaceae</taxon>
        <taxon>Streptomyces</taxon>
    </lineage>
</organism>
<reference evidence="4 5" key="1">
    <citation type="submission" date="2018-11" db="EMBL/GenBank/DDBJ databases">
        <title>The Potential of Streptomyces as Biocontrol Agents against the Tomato grey mould, Botrytis cinerea (Gray mold) Frontiers in Microbiology.</title>
        <authorList>
            <person name="Li D."/>
        </authorList>
    </citation>
    <scope>NUCLEOTIDE SEQUENCE [LARGE SCALE GENOMIC DNA]</scope>
    <source>
        <strain evidence="4 5">NEAU-LD23</strain>
    </source>
</reference>
<sequence length="400" mass="43562">MTDFTLLPDLAARALGGGVIAANDEFFAEKENLLRPAAPVFQPHTFGHKGQIMDGWETRRRRPEFEDGDHDWAIVRLGTPGVIHGVIVDTAHFTGNYPEHCALEACAVEGHPTPEEIAGAAWVPIVPKSALRGDSEHRFAVDVEQRFTHVRLRIYPDGGVARLRVHGQVVPDPRFLTATAFDLAAVENGGQVVDASNRFYSPPNNVLAPGLPRVMGDGWETRRRRDDGNDWIVAQLAARGRITHATIDTSYFIGNSPGSARLQGIDATAGDLDAPDAWFDLLPRTRLQRDTPHRFRITTTQPVTHVRLDIHPDGGLARLRLFGAPTPDGLAALGLRWFDLMPPDQASAVLTAECGAPADWARDFATARPFSDESGLHKALEGTDPLVAARVRGLLGVNPA</sequence>
<dbReference type="UniPathway" id="UPA00395">
    <property type="reaction ID" value="UER00654"/>
</dbReference>
<dbReference type="Gene3D" id="2.60.120.260">
    <property type="entry name" value="Galactose-binding domain-like"/>
    <property type="match status" value="2"/>
</dbReference>
<comment type="similarity">
    <text evidence="1 2">Belongs to the allantoicase family.</text>
</comment>
<comment type="pathway">
    <text evidence="2">Nitrogen metabolism; (S)-allantoin degradation; (S)-ureidoglycolate from allantoate (aminidohydrolase route): step 1/1.</text>
</comment>
<evidence type="ECO:0000313" key="5">
    <source>
        <dbReference type="Proteomes" id="UP000275401"/>
    </source>
</evidence>
<dbReference type="NCBIfam" id="TIGR02961">
    <property type="entry name" value="allantoicase"/>
    <property type="match status" value="1"/>
</dbReference>
<proteinExistence type="inferred from homology"/>
<dbReference type="InterPro" id="IPR008979">
    <property type="entry name" value="Galactose-bd-like_sf"/>
</dbReference>
<comment type="caution">
    <text evidence="4">The sequence shown here is derived from an EMBL/GenBank/DDBJ whole genome shotgun (WGS) entry which is preliminary data.</text>
</comment>